<dbReference type="AlphaFoldDB" id="A0A068UT39"/>
<comment type="function">
    <text evidence="4">Dirigent proteins impart stereoselectivity on the phenoxy radical-coupling reaction, yielding optically active lignans from two molecules of coniferyl alcohol in the biosynthesis of lignans, flavonolignans, and alkaloids and thus plays a central role in plant secondary metabolism.</text>
</comment>
<evidence type="ECO:0000313" key="6">
    <source>
        <dbReference type="Proteomes" id="UP000295252"/>
    </source>
</evidence>
<dbReference type="PhylomeDB" id="A0A068UT39"/>
<evidence type="ECO:0000256" key="3">
    <source>
        <dbReference type="ARBA" id="ARBA00022525"/>
    </source>
</evidence>
<comment type="subcellular location">
    <subcellularLocation>
        <location evidence="4">Secreted</location>
        <location evidence="4">Extracellular space</location>
        <location evidence="4">Apoplast</location>
    </subcellularLocation>
</comment>
<gene>
    <name evidence="5" type="ORF">GSCOC_T00031632001</name>
</gene>
<dbReference type="Proteomes" id="UP000295252">
    <property type="component" value="Chromosome VII"/>
</dbReference>
<evidence type="ECO:0000256" key="2">
    <source>
        <dbReference type="ARBA" id="ARBA00011738"/>
    </source>
</evidence>
<feature type="signal peptide" evidence="4">
    <location>
        <begin position="1"/>
        <end position="24"/>
    </location>
</feature>
<evidence type="ECO:0000256" key="4">
    <source>
        <dbReference type="RuleBase" id="RU363099"/>
    </source>
</evidence>
<dbReference type="InParanoid" id="A0A068UT39"/>
<evidence type="ECO:0000256" key="1">
    <source>
        <dbReference type="ARBA" id="ARBA00010746"/>
    </source>
</evidence>
<dbReference type="GO" id="GO:0048046">
    <property type="term" value="C:apoplast"/>
    <property type="evidence" value="ECO:0007669"/>
    <property type="project" value="UniProtKB-SubCell"/>
</dbReference>
<dbReference type="Pfam" id="PF03018">
    <property type="entry name" value="Dirigent"/>
    <property type="match status" value="1"/>
</dbReference>
<accession>A0A068UT39</accession>
<feature type="chain" id="PRO_5008190193" description="Dirigent protein" evidence="4">
    <location>
        <begin position="25"/>
        <end position="228"/>
    </location>
</feature>
<protein>
    <recommendedName>
        <fullName evidence="4">Dirigent protein</fullName>
    </recommendedName>
</protein>
<dbReference type="Gramene" id="CDP10778">
    <property type="protein sequence ID" value="CDP10778"/>
    <property type="gene ID" value="GSCOC_T00031632001"/>
</dbReference>
<organism evidence="5 6">
    <name type="scientific">Coffea canephora</name>
    <name type="common">Robusta coffee</name>
    <dbReference type="NCBI Taxonomy" id="49390"/>
    <lineage>
        <taxon>Eukaryota</taxon>
        <taxon>Viridiplantae</taxon>
        <taxon>Streptophyta</taxon>
        <taxon>Embryophyta</taxon>
        <taxon>Tracheophyta</taxon>
        <taxon>Spermatophyta</taxon>
        <taxon>Magnoliopsida</taxon>
        <taxon>eudicotyledons</taxon>
        <taxon>Gunneridae</taxon>
        <taxon>Pentapetalae</taxon>
        <taxon>asterids</taxon>
        <taxon>lamiids</taxon>
        <taxon>Gentianales</taxon>
        <taxon>Rubiaceae</taxon>
        <taxon>Ixoroideae</taxon>
        <taxon>Gardenieae complex</taxon>
        <taxon>Bertiereae - Coffeeae clade</taxon>
        <taxon>Coffeeae</taxon>
        <taxon>Coffea</taxon>
    </lineage>
</organism>
<dbReference type="STRING" id="49390.A0A068UT39"/>
<keyword evidence="4" id="KW-0732">Signal</keyword>
<dbReference type="InterPro" id="IPR044859">
    <property type="entry name" value="Allene_oxi_cyc_Dirigent"/>
</dbReference>
<name>A0A068UT39_COFCA</name>
<dbReference type="InterPro" id="IPR004265">
    <property type="entry name" value="Dirigent"/>
</dbReference>
<sequence>MAKGLAIASLQILSVLLLASLGQSKTLFTNLTMYLHEFQSGDAQSIFPVAGLPNVTWGFGQFGTVFVDDNIFTQGVSIESALVGRSQAIPVVASLDGNNTALAATILFTNGKYKGSTVEFKGIALRSVDANEFAIIGGTKQFRYATGYIIFELVSAVGGYIISRVDLYIRQDIPDDYPGQDGIEIFSLQNFSIHTFHLYYLIDRAYANPTERLRILLRLGGGIKQESG</sequence>
<dbReference type="Gene3D" id="2.40.480.10">
    <property type="entry name" value="Allene oxide cyclase-like"/>
    <property type="match status" value="1"/>
</dbReference>
<comment type="similarity">
    <text evidence="1 4">Belongs to the plant dirigent protein family.</text>
</comment>
<comment type="subunit">
    <text evidence="2 4">Homodimer.</text>
</comment>
<dbReference type="PANTHER" id="PTHR21495">
    <property type="entry name" value="NUCLEOPORIN-RELATED"/>
    <property type="match status" value="1"/>
</dbReference>
<evidence type="ECO:0000313" key="5">
    <source>
        <dbReference type="EMBL" id="CDP10778.1"/>
    </source>
</evidence>
<keyword evidence="4" id="KW-0052">Apoplast</keyword>
<proteinExistence type="inferred from homology"/>
<dbReference type="EMBL" id="HG739131">
    <property type="protein sequence ID" value="CDP10778.1"/>
    <property type="molecule type" value="Genomic_DNA"/>
</dbReference>
<keyword evidence="6" id="KW-1185">Reference proteome</keyword>
<dbReference type="OMA" id="MYLHEFQ"/>
<dbReference type="GO" id="GO:0009699">
    <property type="term" value="P:phenylpropanoid biosynthetic process"/>
    <property type="evidence" value="ECO:0007669"/>
    <property type="project" value="UniProtKB-ARBA"/>
</dbReference>
<keyword evidence="3 4" id="KW-0964">Secreted</keyword>
<reference evidence="6" key="1">
    <citation type="journal article" date="2014" name="Science">
        <title>The coffee genome provides insight into the convergent evolution of caffeine biosynthesis.</title>
        <authorList>
            <person name="Denoeud F."/>
            <person name="Carretero-Paulet L."/>
            <person name="Dereeper A."/>
            <person name="Droc G."/>
            <person name="Guyot R."/>
            <person name="Pietrella M."/>
            <person name="Zheng C."/>
            <person name="Alberti A."/>
            <person name="Anthony F."/>
            <person name="Aprea G."/>
            <person name="Aury J.M."/>
            <person name="Bento P."/>
            <person name="Bernard M."/>
            <person name="Bocs S."/>
            <person name="Campa C."/>
            <person name="Cenci A."/>
            <person name="Combes M.C."/>
            <person name="Crouzillat D."/>
            <person name="Da Silva C."/>
            <person name="Daddiego L."/>
            <person name="De Bellis F."/>
            <person name="Dussert S."/>
            <person name="Garsmeur O."/>
            <person name="Gayraud T."/>
            <person name="Guignon V."/>
            <person name="Jahn K."/>
            <person name="Jamilloux V."/>
            <person name="Joet T."/>
            <person name="Labadie K."/>
            <person name="Lan T."/>
            <person name="Leclercq J."/>
            <person name="Lepelley M."/>
            <person name="Leroy T."/>
            <person name="Li L.T."/>
            <person name="Librado P."/>
            <person name="Lopez L."/>
            <person name="Munoz A."/>
            <person name="Noel B."/>
            <person name="Pallavicini A."/>
            <person name="Perrotta G."/>
            <person name="Poncet V."/>
            <person name="Pot D."/>
            <person name="Priyono X."/>
            <person name="Rigoreau M."/>
            <person name="Rouard M."/>
            <person name="Rozas J."/>
            <person name="Tranchant-Dubreuil C."/>
            <person name="VanBuren R."/>
            <person name="Zhang Q."/>
            <person name="Andrade A.C."/>
            <person name="Argout X."/>
            <person name="Bertrand B."/>
            <person name="de Kochko A."/>
            <person name="Graziosi G."/>
            <person name="Henry R.J."/>
            <person name="Jayarama X."/>
            <person name="Ming R."/>
            <person name="Nagai C."/>
            <person name="Rounsley S."/>
            <person name="Sankoff D."/>
            <person name="Giuliano G."/>
            <person name="Albert V.A."/>
            <person name="Wincker P."/>
            <person name="Lashermes P."/>
        </authorList>
    </citation>
    <scope>NUCLEOTIDE SEQUENCE [LARGE SCALE GENOMIC DNA]</scope>
    <source>
        <strain evidence="6">cv. DH200-94</strain>
    </source>
</reference>